<dbReference type="InterPro" id="IPR001375">
    <property type="entry name" value="Peptidase_S9_cat"/>
</dbReference>
<name>A0A840S6E7_9BURK</name>
<dbReference type="Proteomes" id="UP000554837">
    <property type="component" value="Unassembled WGS sequence"/>
</dbReference>
<feature type="chain" id="PRO_5032697323" evidence="2">
    <location>
        <begin position="26"/>
        <end position="682"/>
    </location>
</feature>
<dbReference type="Gene3D" id="2.120.10.30">
    <property type="entry name" value="TolB, C-terminal domain"/>
    <property type="match status" value="1"/>
</dbReference>
<dbReference type="InterPro" id="IPR029058">
    <property type="entry name" value="AB_hydrolase_fold"/>
</dbReference>
<dbReference type="Gene3D" id="3.40.50.1820">
    <property type="entry name" value="alpha/beta hydrolase"/>
    <property type="match status" value="1"/>
</dbReference>
<evidence type="ECO:0000256" key="1">
    <source>
        <dbReference type="ARBA" id="ARBA00022801"/>
    </source>
</evidence>
<keyword evidence="4" id="KW-0645">Protease</keyword>
<proteinExistence type="predicted"/>
<gene>
    <name evidence="4" type="ORF">HNQ51_002407</name>
</gene>
<evidence type="ECO:0000313" key="4">
    <source>
        <dbReference type="EMBL" id="MBB5205088.1"/>
    </source>
</evidence>
<reference evidence="4 5" key="1">
    <citation type="submission" date="2020-08" db="EMBL/GenBank/DDBJ databases">
        <title>Genomic Encyclopedia of Type Strains, Phase IV (KMG-IV): sequencing the most valuable type-strain genomes for metagenomic binning, comparative biology and taxonomic classification.</title>
        <authorList>
            <person name="Goeker M."/>
        </authorList>
    </citation>
    <scope>NUCLEOTIDE SEQUENCE [LARGE SCALE GENOMIC DNA]</scope>
    <source>
        <strain evidence="4 5">DSM 23958</strain>
    </source>
</reference>
<keyword evidence="5" id="KW-1185">Reference proteome</keyword>
<dbReference type="SUPFAM" id="SSF53474">
    <property type="entry name" value="alpha/beta-Hydrolases"/>
    <property type="match status" value="1"/>
</dbReference>
<keyword evidence="1" id="KW-0378">Hydrolase</keyword>
<comment type="caution">
    <text evidence="4">The sequence shown here is derived from an EMBL/GenBank/DDBJ whole genome shotgun (WGS) entry which is preliminary data.</text>
</comment>
<feature type="signal peptide" evidence="2">
    <location>
        <begin position="1"/>
        <end position="25"/>
    </location>
</feature>
<dbReference type="InterPro" id="IPR011042">
    <property type="entry name" value="6-blade_b-propeller_TolB-like"/>
</dbReference>
<evidence type="ECO:0000259" key="3">
    <source>
        <dbReference type="Pfam" id="PF00326"/>
    </source>
</evidence>
<evidence type="ECO:0000256" key="2">
    <source>
        <dbReference type="SAM" id="SignalP"/>
    </source>
</evidence>
<dbReference type="RefSeq" id="WP_175423453.1">
    <property type="nucleotide sequence ID" value="NZ_CP040709.1"/>
</dbReference>
<dbReference type="SUPFAM" id="SSF82171">
    <property type="entry name" value="DPP6 N-terminal domain-like"/>
    <property type="match status" value="1"/>
</dbReference>
<organism evidence="4 5">
    <name type="scientific">Inhella inkyongensis</name>
    <dbReference type="NCBI Taxonomy" id="392593"/>
    <lineage>
        <taxon>Bacteria</taxon>
        <taxon>Pseudomonadati</taxon>
        <taxon>Pseudomonadota</taxon>
        <taxon>Betaproteobacteria</taxon>
        <taxon>Burkholderiales</taxon>
        <taxon>Sphaerotilaceae</taxon>
        <taxon>Inhella</taxon>
    </lineage>
</organism>
<protein>
    <submittedName>
        <fullName evidence="4">Dipeptidyl aminopeptidase/acylaminoacyl peptidase</fullName>
    </submittedName>
</protein>
<accession>A0A840S6E7</accession>
<keyword evidence="4" id="KW-0031">Aminopeptidase</keyword>
<evidence type="ECO:0000313" key="5">
    <source>
        <dbReference type="Proteomes" id="UP000554837"/>
    </source>
</evidence>
<keyword evidence="2" id="KW-0732">Signal</keyword>
<dbReference type="Pfam" id="PF00326">
    <property type="entry name" value="Peptidase_S9"/>
    <property type="match status" value="1"/>
</dbReference>
<dbReference type="AlphaFoldDB" id="A0A840S6E7"/>
<dbReference type="PANTHER" id="PTHR42776">
    <property type="entry name" value="SERINE PEPTIDASE S9 FAMILY MEMBER"/>
    <property type="match status" value="1"/>
</dbReference>
<dbReference type="GO" id="GO:0004177">
    <property type="term" value="F:aminopeptidase activity"/>
    <property type="evidence" value="ECO:0007669"/>
    <property type="project" value="UniProtKB-KW"/>
</dbReference>
<dbReference type="PANTHER" id="PTHR42776:SF27">
    <property type="entry name" value="DIPEPTIDYL PEPTIDASE FAMILY MEMBER 6"/>
    <property type="match status" value="1"/>
</dbReference>
<dbReference type="EMBL" id="JACHHO010000003">
    <property type="protein sequence ID" value="MBB5205088.1"/>
    <property type="molecule type" value="Genomic_DNA"/>
</dbReference>
<feature type="domain" description="Peptidase S9 prolyl oligopeptidase catalytic" evidence="3">
    <location>
        <begin position="460"/>
        <end position="674"/>
    </location>
</feature>
<dbReference type="GO" id="GO:0004252">
    <property type="term" value="F:serine-type endopeptidase activity"/>
    <property type="evidence" value="ECO:0007669"/>
    <property type="project" value="TreeGrafter"/>
</dbReference>
<dbReference type="GO" id="GO:0006508">
    <property type="term" value="P:proteolysis"/>
    <property type="evidence" value="ECO:0007669"/>
    <property type="project" value="InterPro"/>
</dbReference>
<sequence>MKIRALALAAALAAGMTLPAAPLLAAEPVPLKTYLSSSKYISPTLSPNGRYMALLTPINGKRNLAVIDLKTRKSQSVTNISGFDVIEFDWIGNERLAFSLGQLGAPTGAEHGDGGGLFVVSRDGKEARTITPTARDQGAQGGYQSARGLSFLRSIPGNDDEFLASGNLRVVDSLDIYRVNAVTGKQTLLTFEHPGKVMSWELDNKLVPRVAVVRDRKDETMEGTSRILYRATVESPWVEVESSPLRSGEIFTPLSFDQDDKTLFVASNRGRDTTAIYRFNPETKQLGELLAAHPRYDMGVDAAGGSAGGVLQRQETGELVGFSVPAEESQISWIHNDWAQVQAQMEASFPGKNVSIQRRAGASTLVTVSSATHIPRSYLYDEKAKRLEELFVANEVLKDEHLAPTQHFLLKTRDGLEIPSMYVLPKDYKPGQKLPTVVHVHGGPHARADFGGFPSTFGTREAQILASRGYAVILPNFRVTPGFGRKIYLAGFGAIGTKMSEDHEDAVHWAVKQGFADPQRVCITGGSYGGYATLQALVKTPDLFACGVAGLSVSDFKLQLTSTSGDTVRSKPGVAHWMRMLDMGKDDSWDKVKPISPAYNVARIKAPLAMYAGRDDIRTPLEQTERVVDEMKKLGKAPEFVFIADGEAHGFGKPENNLKKYELMLDFLDRHIGSKSRFAKPQ</sequence>